<evidence type="ECO:0000256" key="5">
    <source>
        <dbReference type="ARBA" id="ARBA00022777"/>
    </source>
</evidence>
<dbReference type="SMART" id="SM00387">
    <property type="entry name" value="HATPase_c"/>
    <property type="match status" value="1"/>
</dbReference>
<evidence type="ECO:0000313" key="10">
    <source>
        <dbReference type="EMBL" id="MBD2529267.1"/>
    </source>
</evidence>
<dbReference type="InterPro" id="IPR004358">
    <property type="entry name" value="Sig_transdc_His_kin-like_C"/>
</dbReference>
<proteinExistence type="predicted"/>
<evidence type="ECO:0000256" key="3">
    <source>
        <dbReference type="ARBA" id="ARBA00022553"/>
    </source>
</evidence>
<dbReference type="Pfam" id="PF00512">
    <property type="entry name" value="HisKA"/>
    <property type="match status" value="1"/>
</dbReference>
<evidence type="ECO:0000256" key="1">
    <source>
        <dbReference type="ARBA" id="ARBA00000085"/>
    </source>
</evidence>
<feature type="modified residue" description="4-aspartylphosphate" evidence="7">
    <location>
        <position position="543"/>
    </location>
</feature>
<dbReference type="Gene3D" id="1.10.287.130">
    <property type="match status" value="1"/>
</dbReference>
<dbReference type="SMART" id="SM00448">
    <property type="entry name" value="REC"/>
    <property type="match status" value="1"/>
</dbReference>
<dbReference type="CDD" id="cd17546">
    <property type="entry name" value="REC_hyHK_CKI1_RcsC-like"/>
    <property type="match status" value="1"/>
</dbReference>
<reference evidence="10 11" key="1">
    <citation type="journal article" date="2020" name="ISME J.">
        <title>Comparative genomics reveals insights into cyanobacterial evolution and habitat adaptation.</title>
        <authorList>
            <person name="Chen M.Y."/>
            <person name="Teng W.K."/>
            <person name="Zhao L."/>
            <person name="Hu C.X."/>
            <person name="Zhou Y.K."/>
            <person name="Han B.P."/>
            <person name="Song L.R."/>
            <person name="Shu W.S."/>
        </authorList>
    </citation>
    <scope>NUCLEOTIDE SEQUENCE [LARGE SCALE GENOMIC DNA]</scope>
    <source>
        <strain evidence="10 11">FACHB-838</strain>
    </source>
</reference>
<dbReference type="NCBIfam" id="NF038297">
    <property type="entry name" value="hybrid_HK_HrmK"/>
    <property type="match status" value="1"/>
</dbReference>
<dbReference type="Pfam" id="PF02518">
    <property type="entry name" value="HATPase_c"/>
    <property type="match status" value="1"/>
</dbReference>
<evidence type="ECO:0000256" key="7">
    <source>
        <dbReference type="PROSITE-ProRule" id="PRU00169"/>
    </source>
</evidence>
<protein>
    <recommendedName>
        <fullName evidence="2">histidine kinase</fullName>
        <ecNumber evidence="2">2.7.13.3</ecNumber>
    </recommendedName>
</protein>
<dbReference type="EMBL" id="JACJSI010000008">
    <property type="protein sequence ID" value="MBD2529267.1"/>
    <property type="molecule type" value="Genomic_DNA"/>
</dbReference>
<dbReference type="PROSITE" id="PS50110">
    <property type="entry name" value="RESPONSE_REGULATORY"/>
    <property type="match status" value="1"/>
</dbReference>
<name>A0ABR8DIF9_9NOSO</name>
<evidence type="ECO:0000313" key="11">
    <source>
        <dbReference type="Proteomes" id="UP000623440"/>
    </source>
</evidence>
<feature type="domain" description="Response regulatory" evidence="9">
    <location>
        <begin position="494"/>
        <end position="610"/>
    </location>
</feature>
<dbReference type="CDD" id="cd00082">
    <property type="entry name" value="HisKA"/>
    <property type="match status" value="1"/>
</dbReference>
<evidence type="ECO:0000256" key="4">
    <source>
        <dbReference type="ARBA" id="ARBA00022679"/>
    </source>
</evidence>
<evidence type="ECO:0000256" key="6">
    <source>
        <dbReference type="ARBA" id="ARBA00023012"/>
    </source>
</evidence>
<accession>A0ABR8DIF9</accession>
<dbReference type="Gene3D" id="3.40.50.2300">
    <property type="match status" value="1"/>
</dbReference>
<dbReference type="Pfam" id="PF00072">
    <property type="entry name" value="Response_reg"/>
    <property type="match status" value="1"/>
</dbReference>
<dbReference type="InterPro" id="IPR001789">
    <property type="entry name" value="Sig_transdc_resp-reg_receiver"/>
</dbReference>
<keyword evidence="4" id="KW-0808">Transferase</keyword>
<keyword evidence="6" id="KW-0902">Two-component regulatory system</keyword>
<organism evidence="10 11">
    <name type="scientific">Nostoc flagelliforme FACHB-838</name>
    <dbReference type="NCBI Taxonomy" id="2692904"/>
    <lineage>
        <taxon>Bacteria</taxon>
        <taxon>Bacillati</taxon>
        <taxon>Cyanobacteriota</taxon>
        <taxon>Cyanophyceae</taxon>
        <taxon>Nostocales</taxon>
        <taxon>Nostocaceae</taxon>
        <taxon>Nostoc</taxon>
    </lineage>
</organism>
<dbReference type="InterPro" id="IPR005467">
    <property type="entry name" value="His_kinase_dom"/>
</dbReference>
<keyword evidence="3 7" id="KW-0597">Phosphoprotein</keyword>
<dbReference type="InterPro" id="IPR003594">
    <property type="entry name" value="HATPase_dom"/>
</dbReference>
<dbReference type="InterPro" id="IPR036890">
    <property type="entry name" value="HATPase_C_sf"/>
</dbReference>
<dbReference type="PANTHER" id="PTHR43047">
    <property type="entry name" value="TWO-COMPONENT HISTIDINE PROTEIN KINASE"/>
    <property type="match status" value="1"/>
</dbReference>
<evidence type="ECO:0000259" key="9">
    <source>
        <dbReference type="PROSITE" id="PS50110"/>
    </source>
</evidence>
<keyword evidence="5" id="KW-0418">Kinase</keyword>
<keyword evidence="11" id="KW-1185">Reference proteome</keyword>
<dbReference type="SUPFAM" id="SSF55874">
    <property type="entry name" value="ATPase domain of HSP90 chaperone/DNA topoisomerase II/histidine kinase"/>
    <property type="match status" value="1"/>
</dbReference>
<dbReference type="PANTHER" id="PTHR43047:SF63">
    <property type="entry name" value="HISTIDINE KINASE"/>
    <property type="match status" value="1"/>
</dbReference>
<sequence>MQQYSSLPDQNSLIDATPKLLTTIEQLRAHLWLESGLNQLQSRLNDYLLSACNTVPQPGAAQAEIFQTVLNEINSTVNGSNLALTNFAVGIALFQPQETFATVCYVSHSPSLNSQPLLLEVLTAEKKLLLKLQEVIELEDLEHLENQQPPSAWRLADDSGSIMGWLLIAVAPLSSAHESLIESQAQLTQFMSRSANYCTTALLQLKHILSWQQRYQLLSNSNQDLERTNQLKNQFLANTSHEIRTPLSSIIGFTHLLLAPGFEPTKERQQEYLSIIQSSGKHLLALINDILDLSKIEANQLEVQCELVDVPLLCMNVLTLVKEKAANKGLKLCLELEPDITTLVADPLRLKQMLLNLIFNALKFTSEGSVGLRVACKGIFVHFTVWDTGTGISPENQVQLFQPYFQIAKAVADGIEGTGLGLAVTQKLAQIHGGSVTVESEVNHGSRFTLALPLKQEVEVGGAGEAEEAAEAEGAGEAEFSSFPLPFTPSSSVEILLVENDLPNADLMQIYLRKLGYQVTWVKKATEMWEALTQLNPAVILMDVYLADENGLNLVQQLREHQQYRTIPVIVQTAMAMKSDRETCLAAGVNDYISKPIDLPLLASLVAKYSKAPKSIGGE</sequence>
<evidence type="ECO:0000259" key="8">
    <source>
        <dbReference type="PROSITE" id="PS50109"/>
    </source>
</evidence>
<dbReference type="SUPFAM" id="SSF47384">
    <property type="entry name" value="Homodimeric domain of signal transducing histidine kinase"/>
    <property type="match status" value="1"/>
</dbReference>
<dbReference type="InterPro" id="IPR003661">
    <property type="entry name" value="HisK_dim/P_dom"/>
</dbReference>
<dbReference type="SUPFAM" id="SSF52172">
    <property type="entry name" value="CheY-like"/>
    <property type="match status" value="1"/>
</dbReference>
<comment type="catalytic activity">
    <reaction evidence="1">
        <text>ATP + protein L-histidine = ADP + protein N-phospho-L-histidine.</text>
        <dbReference type="EC" id="2.7.13.3"/>
    </reaction>
</comment>
<dbReference type="InterPro" id="IPR036097">
    <property type="entry name" value="HisK_dim/P_sf"/>
</dbReference>
<comment type="caution">
    <text evidence="10">The sequence shown here is derived from an EMBL/GenBank/DDBJ whole genome shotgun (WGS) entry which is preliminary data.</text>
</comment>
<dbReference type="SMART" id="SM00388">
    <property type="entry name" value="HisKA"/>
    <property type="match status" value="1"/>
</dbReference>
<evidence type="ECO:0000256" key="2">
    <source>
        <dbReference type="ARBA" id="ARBA00012438"/>
    </source>
</evidence>
<dbReference type="PRINTS" id="PR00344">
    <property type="entry name" value="BCTRLSENSOR"/>
</dbReference>
<dbReference type="PROSITE" id="PS50109">
    <property type="entry name" value="HIS_KIN"/>
    <property type="match status" value="1"/>
</dbReference>
<dbReference type="Gene3D" id="3.30.565.10">
    <property type="entry name" value="Histidine kinase-like ATPase, C-terminal domain"/>
    <property type="match status" value="1"/>
</dbReference>
<feature type="domain" description="Histidine kinase" evidence="8">
    <location>
        <begin position="238"/>
        <end position="456"/>
    </location>
</feature>
<dbReference type="InterPro" id="IPR011006">
    <property type="entry name" value="CheY-like_superfamily"/>
</dbReference>
<gene>
    <name evidence="10" type="ORF">H6G97_06640</name>
</gene>
<dbReference type="EC" id="2.7.13.3" evidence="2"/>
<dbReference type="RefSeq" id="WP_190939872.1">
    <property type="nucleotide sequence ID" value="NZ_JACJSI010000008.1"/>
</dbReference>
<dbReference type="CDD" id="cd16922">
    <property type="entry name" value="HATPase_EvgS-ArcB-TorS-like"/>
    <property type="match status" value="1"/>
</dbReference>
<dbReference type="Proteomes" id="UP000623440">
    <property type="component" value="Unassembled WGS sequence"/>
</dbReference>